<reference evidence="9" key="1">
    <citation type="journal article" date="2005" name="J. Bacteriol.">
        <title>Clustered genes related to sulfate respiration in uncultured prokaryotes support the theory of their concomitant horizontal transfer.</title>
        <authorList>
            <person name="Mussmann M."/>
            <person name="Richter M."/>
            <person name="Lombardot T."/>
            <person name="Meyerdierks A."/>
            <person name="Kuever J."/>
            <person name="Kube M."/>
            <person name="Glockner F.O."/>
            <person name="Amann R."/>
        </authorList>
    </citation>
    <scope>NUCLEOTIDE SEQUENCE</scope>
</reference>
<feature type="transmembrane region" description="Helical" evidence="8">
    <location>
        <begin position="282"/>
        <end position="309"/>
    </location>
</feature>
<evidence type="ECO:0000313" key="9">
    <source>
        <dbReference type="EMBL" id="CAJ31198.1"/>
    </source>
</evidence>
<name>Q3IBK5_9BACT</name>
<keyword evidence="4 8" id="KW-1003">Cell membrane</keyword>
<evidence type="ECO:0000256" key="5">
    <source>
        <dbReference type="ARBA" id="ARBA00022692"/>
    </source>
</evidence>
<evidence type="ECO:0000256" key="6">
    <source>
        <dbReference type="ARBA" id="ARBA00022989"/>
    </source>
</evidence>
<gene>
    <name evidence="9" type="ORF">ws7f8_5</name>
</gene>
<dbReference type="Pfam" id="PF01925">
    <property type="entry name" value="TauE"/>
    <property type="match status" value="1"/>
</dbReference>
<accession>Q3IBK5</accession>
<comment type="subcellular location">
    <subcellularLocation>
        <location evidence="1 8">Cell membrane</location>
        <topology evidence="1 8">Multi-pass membrane protein</topology>
    </subcellularLocation>
</comment>
<feature type="transmembrane region" description="Helical" evidence="8">
    <location>
        <begin position="321"/>
        <end position="339"/>
    </location>
</feature>
<protein>
    <recommendedName>
        <fullName evidence="8">Probable membrane transporter protein</fullName>
    </recommendedName>
</protein>
<dbReference type="EMBL" id="CT025836">
    <property type="protein sequence ID" value="CAJ31198.1"/>
    <property type="molecule type" value="Genomic_DNA"/>
</dbReference>
<dbReference type="GO" id="GO:0005886">
    <property type="term" value="C:plasma membrane"/>
    <property type="evidence" value="ECO:0007669"/>
    <property type="project" value="UniProtKB-SubCell"/>
</dbReference>
<keyword evidence="3" id="KW-0813">Transport</keyword>
<dbReference type="PANTHER" id="PTHR30269:SF23">
    <property type="entry name" value="MEMBRANE TRANSPORTER PROTEIN YDHB-RELATED"/>
    <property type="match status" value="1"/>
</dbReference>
<dbReference type="PANTHER" id="PTHR30269">
    <property type="entry name" value="TRANSMEMBRANE PROTEIN YFCA"/>
    <property type="match status" value="1"/>
</dbReference>
<feature type="transmembrane region" description="Helical" evidence="8">
    <location>
        <begin position="167"/>
        <end position="186"/>
    </location>
</feature>
<dbReference type="InterPro" id="IPR002781">
    <property type="entry name" value="TM_pro_TauE-like"/>
</dbReference>
<comment type="similarity">
    <text evidence="2 8">Belongs to the 4-toluene sulfonate uptake permease (TSUP) (TC 2.A.102) family.</text>
</comment>
<evidence type="ECO:0000256" key="4">
    <source>
        <dbReference type="ARBA" id="ARBA00022475"/>
    </source>
</evidence>
<feature type="transmembrane region" description="Helical" evidence="8">
    <location>
        <begin position="29"/>
        <end position="48"/>
    </location>
</feature>
<evidence type="ECO:0000256" key="1">
    <source>
        <dbReference type="ARBA" id="ARBA00004651"/>
    </source>
</evidence>
<evidence type="ECO:0000256" key="8">
    <source>
        <dbReference type="RuleBase" id="RU363041"/>
    </source>
</evidence>
<evidence type="ECO:0000256" key="2">
    <source>
        <dbReference type="ARBA" id="ARBA00009142"/>
    </source>
</evidence>
<feature type="transmembrane region" description="Helical" evidence="8">
    <location>
        <begin position="139"/>
        <end position="161"/>
    </location>
</feature>
<keyword evidence="7 8" id="KW-0472">Membrane</keyword>
<evidence type="ECO:0000256" key="3">
    <source>
        <dbReference type="ARBA" id="ARBA00022448"/>
    </source>
</evidence>
<feature type="transmembrane region" description="Helical" evidence="8">
    <location>
        <begin position="69"/>
        <end position="91"/>
    </location>
</feature>
<proteinExistence type="inferred from homology"/>
<feature type="transmembrane region" description="Helical" evidence="8">
    <location>
        <begin position="228"/>
        <end position="250"/>
    </location>
</feature>
<sequence length="348" mass="36323">MAGKFGERLGWLERAPTLMRAGPLLGVKLGAPLLMLWILLAPLAALAVNEVPAANEVLTSAAAQAVDWWVWPLVLLVVTFVMGIVAVLGGVGGGVLFVPIISGFFPFHLDFVRGCGLLVALSGALAAGPGLLKANLASLRLAIPSALIASSCAIIGAMVGLALPTHIIQTALGATILGIVVLMLLARKSEMPEVPRADNLSSALRICGVYTEESTGEQINWKIHRTPIGMTLFIAVGVMAGMFGLGAGWANVPVLNLLMGAPLKISVATSKFLLSITDTSAAWIYLNQGCVIPMMVVPSLVGIMLGSFIGVRILRVAKPAFVRWIVIVLLLFAGAKALTKGLGLPFIV</sequence>
<keyword evidence="5 8" id="KW-0812">Transmembrane</keyword>
<organism evidence="9">
    <name type="scientific">uncultured sulfate-reducing bacterium</name>
    <dbReference type="NCBI Taxonomy" id="153939"/>
    <lineage>
        <taxon>Bacteria</taxon>
        <taxon>environmental samples</taxon>
    </lineage>
</organism>
<keyword evidence="6 8" id="KW-1133">Transmembrane helix</keyword>
<feature type="transmembrane region" description="Helical" evidence="8">
    <location>
        <begin position="111"/>
        <end position="132"/>
    </location>
</feature>
<dbReference type="AlphaFoldDB" id="Q3IBK5"/>
<evidence type="ECO:0000256" key="7">
    <source>
        <dbReference type="ARBA" id="ARBA00023136"/>
    </source>
</evidence>
<dbReference type="InterPro" id="IPR052017">
    <property type="entry name" value="TSUP"/>
</dbReference>